<evidence type="ECO:0000256" key="6">
    <source>
        <dbReference type="SAM" id="Phobius"/>
    </source>
</evidence>
<sequence length="454" mass="48984">MSVSEGAAATFSDDPAVLARKRRFMTRMIVVLVGGMFLDGYILGSIGPVTHTIELDPRFTTVWIGLEAASAMFGILIGSPLGGWLADKFGRKPILFWDLALFTAFSALQFFVDGPEQLFAVRLLMGLAVGIEYAVGLPMLAEFAPTRLRGKLLALTLVAWYGGFMIAFVIGYFMDQAGVDWRVTLGTTTLIAAALLIGRIGLPESPRWLWAKGRTEEAHGLVVGYLDTAYQTDMMKATAGGAKGSFKMLFSPAVWRSTVFMSVFWACAVTPYFAIATFADGLLGDIGMKGLMRGVVLSVVAWLGVIFTMLMIDRWGRRKMTVPTQWIAGGLLVAIAILGSFVLPVEQVGVMSMVMLALFLAYSFVNAMYTAFTQIYPAEVFPTEVRAIGTGFAAAISRLGAAAGLFLIPLSMKHLGFTWTMVFAGIIAFAGAIVSQILAPETSGKSLSELDMSH</sequence>
<reference evidence="8 9" key="1">
    <citation type="submission" date="2016-06" db="EMBL/GenBank/DDBJ databases">
        <authorList>
            <person name="Kjaerup R.B."/>
            <person name="Dalgaard T.S."/>
            <person name="Juul-Madsen H.R."/>
        </authorList>
    </citation>
    <scope>NUCLEOTIDE SEQUENCE [LARGE SCALE GENOMIC DNA]</scope>
    <source>
        <strain evidence="8 9">1127319.6</strain>
    </source>
</reference>
<feature type="transmembrane region" description="Helical" evidence="6">
    <location>
        <begin position="94"/>
        <end position="112"/>
    </location>
</feature>
<feature type="transmembrane region" description="Helical" evidence="6">
    <location>
        <begin position="349"/>
        <end position="369"/>
    </location>
</feature>
<keyword evidence="3 6" id="KW-0812">Transmembrane</keyword>
<evidence type="ECO:0000256" key="4">
    <source>
        <dbReference type="ARBA" id="ARBA00022989"/>
    </source>
</evidence>
<dbReference type="EMBL" id="LZLC01000163">
    <property type="protein sequence ID" value="OBJ40042.1"/>
    <property type="molecule type" value="Genomic_DNA"/>
</dbReference>
<feature type="transmembrane region" description="Helical" evidence="6">
    <location>
        <begin position="62"/>
        <end position="82"/>
    </location>
</feature>
<proteinExistence type="inferred from homology"/>
<evidence type="ECO:0000256" key="5">
    <source>
        <dbReference type="ARBA" id="ARBA00023136"/>
    </source>
</evidence>
<dbReference type="CDD" id="cd17316">
    <property type="entry name" value="MFS_SV2_like"/>
    <property type="match status" value="1"/>
</dbReference>
<keyword evidence="5 6" id="KW-0472">Membrane</keyword>
<dbReference type="InterPro" id="IPR005829">
    <property type="entry name" value="Sugar_transporter_CS"/>
</dbReference>
<feature type="transmembrane region" description="Helical" evidence="6">
    <location>
        <begin position="416"/>
        <end position="439"/>
    </location>
</feature>
<evidence type="ECO:0000259" key="7">
    <source>
        <dbReference type="PROSITE" id="PS50850"/>
    </source>
</evidence>
<feature type="transmembrane region" description="Helical" evidence="6">
    <location>
        <begin position="29"/>
        <end position="50"/>
    </location>
</feature>
<feature type="transmembrane region" description="Helical" evidence="6">
    <location>
        <begin position="185"/>
        <end position="202"/>
    </location>
</feature>
<organism evidence="8 9">
    <name type="scientific">Mycolicibacterium mucogenicum</name>
    <name type="common">Mycobacterium mucogenicum</name>
    <dbReference type="NCBI Taxonomy" id="56689"/>
    <lineage>
        <taxon>Bacteria</taxon>
        <taxon>Bacillati</taxon>
        <taxon>Actinomycetota</taxon>
        <taxon>Actinomycetes</taxon>
        <taxon>Mycobacteriales</taxon>
        <taxon>Mycobacteriaceae</taxon>
        <taxon>Mycolicibacterium</taxon>
    </lineage>
</organism>
<feature type="transmembrane region" description="Helical" evidence="6">
    <location>
        <begin position="253"/>
        <end position="279"/>
    </location>
</feature>
<comment type="caution">
    <text evidence="8">The sequence shown here is derived from an EMBL/GenBank/DDBJ whole genome shotgun (WGS) entry which is preliminary data.</text>
</comment>
<dbReference type="GO" id="GO:0005351">
    <property type="term" value="F:carbohydrate:proton symporter activity"/>
    <property type="evidence" value="ECO:0007669"/>
    <property type="project" value="TreeGrafter"/>
</dbReference>
<dbReference type="PANTHER" id="PTHR48022:SF2">
    <property type="entry name" value="PLASTIDIC GLUCOSE TRANSPORTER 4"/>
    <property type="match status" value="1"/>
</dbReference>
<feature type="transmembrane region" description="Helical" evidence="6">
    <location>
        <begin position="390"/>
        <end position="410"/>
    </location>
</feature>
<dbReference type="InterPro" id="IPR005828">
    <property type="entry name" value="MFS_sugar_transport-like"/>
</dbReference>
<keyword evidence="4 6" id="KW-1133">Transmembrane helix</keyword>
<evidence type="ECO:0000256" key="1">
    <source>
        <dbReference type="ARBA" id="ARBA00004651"/>
    </source>
</evidence>
<dbReference type="Proteomes" id="UP000093898">
    <property type="component" value="Unassembled WGS sequence"/>
</dbReference>
<protein>
    <submittedName>
        <fullName evidence="8">MFS transporter</fullName>
    </submittedName>
</protein>
<dbReference type="InterPro" id="IPR020846">
    <property type="entry name" value="MFS_dom"/>
</dbReference>
<evidence type="ECO:0000256" key="2">
    <source>
        <dbReference type="ARBA" id="ARBA00010992"/>
    </source>
</evidence>
<dbReference type="GO" id="GO:0005886">
    <property type="term" value="C:plasma membrane"/>
    <property type="evidence" value="ECO:0007669"/>
    <property type="project" value="UniProtKB-SubCell"/>
</dbReference>
<gene>
    <name evidence="8" type="ORF">A5630_26100</name>
</gene>
<dbReference type="Gene3D" id="1.20.1250.20">
    <property type="entry name" value="MFS general substrate transporter like domains"/>
    <property type="match status" value="1"/>
</dbReference>
<dbReference type="InterPro" id="IPR050360">
    <property type="entry name" value="MFS_Sugar_Transporters"/>
</dbReference>
<feature type="transmembrane region" description="Helical" evidence="6">
    <location>
        <begin position="291"/>
        <end position="312"/>
    </location>
</feature>
<evidence type="ECO:0000256" key="3">
    <source>
        <dbReference type="ARBA" id="ARBA00022692"/>
    </source>
</evidence>
<comment type="subcellular location">
    <subcellularLocation>
        <location evidence="1">Cell membrane</location>
        <topology evidence="1">Multi-pass membrane protein</topology>
    </subcellularLocation>
</comment>
<dbReference type="OrthoDB" id="9787026at2"/>
<dbReference type="Pfam" id="PF00083">
    <property type="entry name" value="Sugar_tr"/>
    <property type="match status" value="1"/>
</dbReference>
<dbReference type="RefSeq" id="WP_064982676.1">
    <property type="nucleotide sequence ID" value="NZ_LZLC01000163.1"/>
</dbReference>
<feature type="transmembrane region" description="Helical" evidence="6">
    <location>
        <begin position="324"/>
        <end position="343"/>
    </location>
</feature>
<dbReference type="PANTHER" id="PTHR48022">
    <property type="entry name" value="PLASTIDIC GLUCOSE TRANSPORTER 4"/>
    <property type="match status" value="1"/>
</dbReference>
<evidence type="ECO:0000313" key="8">
    <source>
        <dbReference type="EMBL" id="OBJ40042.1"/>
    </source>
</evidence>
<dbReference type="PROSITE" id="PS50850">
    <property type="entry name" value="MFS"/>
    <property type="match status" value="1"/>
</dbReference>
<dbReference type="InterPro" id="IPR036259">
    <property type="entry name" value="MFS_trans_sf"/>
</dbReference>
<feature type="transmembrane region" description="Helical" evidence="6">
    <location>
        <begin position="118"/>
        <end position="140"/>
    </location>
</feature>
<evidence type="ECO:0000313" key="9">
    <source>
        <dbReference type="Proteomes" id="UP000093898"/>
    </source>
</evidence>
<dbReference type="SUPFAM" id="SSF103473">
    <property type="entry name" value="MFS general substrate transporter"/>
    <property type="match status" value="1"/>
</dbReference>
<feature type="domain" description="Major facilitator superfamily (MFS) profile" evidence="7">
    <location>
        <begin position="28"/>
        <end position="443"/>
    </location>
</feature>
<dbReference type="PROSITE" id="PS00216">
    <property type="entry name" value="SUGAR_TRANSPORT_1"/>
    <property type="match status" value="1"/>
</dbReference>
<feature type="transmembrane region" description="Helical" evidence="6">
    <location>
        <begin position="152"/>
        <end position="173"/>
    </location>
</feature>
<comment type="similarity">
    <text evidence="2">Belongs to the major facilitator superfamily. Sugar transporter (TC 2.A.1.1) family.</text>
</comment>
<dbReference type="AlphaFoldDB" id="A0A1A3GVG6"/>
<accession>A0A1A3GVG6</accession>
<name>A0A1A3GVG6_MYCMU</name>